<accession>A0A239P3M8</accession>
<keyword evidence="3" id="KW-1185">Reference proteome</keyword>
<feature type="region of interest" description="Disordered" evidence="1">
    <location>
        <begin position="85"/>
        <end position="109"/>
    </location>
</feature>
<protein>
    <submittedName>
        <fullName evidence="2">Uncharacterized protein</fullName>
    </submittedName>
</protein>
<gene>
    <name evidence="2" type="ORF">SAMN05443665_10655</name>
</gene>
<reference evidence="2 3" key="1">
    <citation type="submission" date="2017-06" db="EMBL/GenBank/DDBJ databases">
        <authorList>
            <person name="Kim H.J."/>
            <person name="Triplett B.A."/>
        </authorList>
    </citation>
    <scope>NUCLEOTIDE SEQUENCE [LARGE SCALE GENOMIC DNA]</scope>
    <source>
        <strain evidence="2 3">DSM 44715</strain>
    </source>
</reference>
<dbReference type="OrthoDB" id="9892165at2"/>
<dbReference type="EMBL" id="FZOR01000065">
    <property type="protein sequence ID" value="SNT61630.1"/>
    <property type="molecule type" value="Genomic_DNA"/>
</dbReference>
<evidence type="ECO:0000313" key="3">
    <source>
        <dbReference type="Proteomes" id="UP000198318"/>
    </source>
</evidence>
<organism evidence="2 3">
    <name type="scientific">Actinomadura meyerae</name>
    <dbReference type="NCBI Taxonomy" id="240840"/>
    <lineage>
        <taxon>Bacteria</taxon>
        <taxon>Bacillati</taxon>
        <taxon>Actinomycetota</taxon>
        <taxon>Actinomycetes</taxon>
        <taxon>Streptosporangiales</taxon>
        <taxon>Thermomonosporaceae</taxon>
        <taxon>Actinomadura</taxon>
    </lineage>
</organism>
<dbReference type="RefSeq" id="WP_089330920.1">
    <property type="nucleotide sequence ID" value="NZ_FZOR01000065.1"/>
</dbReference>
<dbReference type="AlphaFoldDB" id="A0A239P3M8"/>
<sequence>MNLGDAKRKYREVLAAARLAASDDGLPEAAASDAERRLDAVHKDAMRSIDQYTTRRFLSINERTGLVTKLEQLHRQAQADLRLLAAGRRRHTRSTREQGSVAGGDGSDG</sequence>
<evidence type="ECO:0000313" key="2">
    <source>
        <dbReference type="EMBL" id="SNT61630.1"/>
    </source>
</evidence>
<name>A0A239P3M8_9ACTN</name>
<evidence type="ECO:0000256" key="1">
    <source>
        <dbReference type="SAM" id="MobiDB-lite"/>
    </source>
</evidence>
<dbReference type="Proteomes" id="UP000198318">
    <property type="component" value="Unassembled WGS sequence"/>
</dbReference>
<proteinExistence type="predicted"/>